<dbReference type="OrthoDB" id="5119833at2"/>
<name>A0A7J5B876_9MICO</name>
<proteinExistence type="predicted"/>
<dbReference type="AlphaFoldDB" id="A0A7J5B876"/>
<accession>A0A7J5B876</accession>
<gene>
    <name evidence="1" type="ORF">F8O05_12540</name>
</gene>
<dbReference type="RefSeq" id="WP_158053095.1">
    <property type="nucleotide sequence ID" value="NZ_WBKB01000009.1"/>
</dbReference>
<evidence type="ECO:0000313" key="2">
    <source>
        <dbReference type="Proteomes" id="UP000433493"/>
    </source>
</evidence>
<sequence>MGTIITVDRLPESNTEAERITAQLRRLAEAFDLPDPDISVWVDDSGTLGDIRLGCYHHSYQIEGLATFARILSRLIPDEVRIEEEGLHDDLWAETHTYRAGRHIRSGTKEWVEHDITE</sequence>
<reference evidence="1 2" key="1">
    <citation type="submission" date="2019-09" db="EMBL/GenBank/DDBJ databases">
        <title>Phylogeny of genus Pseudoclavibacter and closely related genus.</title>
        <authorList>
            <person name="Li Y."/>
        </authorList>
    </citation>
    <scope>NUCLEOTIDE SEQUENCE [LARGE SCALE GENOMIC DNA]</scope>
    <source>
        <strain evidence="1 2">KCTC 13959</strain>
    </source>
</reference>
<organism evidence="1 2">
    <name type="scientific">Gulosibacter chungangensis</name>
    <dbReference type="NCBI Taxonomy" id="979746"/>
    <lineage>
        <taxon>Bacteria</taxon>
        <taxon>Bacillati</taxon>
        <taxon>Actinomycetota</taxon>
        <taxon>Actinomycetes</taxon>
        <taxon>Micrococcales</taxon>
        <taxon>Microbacteriaceae</taxon>
        <taxon>Gulosibacter</taxon>
    </lineage>
</organism>
<dbReference type="Proteomes" id="UP000433493">
    <property type="component" value="Unassembled WGS sequence"/>
</dbReference>
<evidence type="ECO:0000313" key="1">
    <source>
        <dbReference type="EMBL" id="KAB1641412.1"/>
    </source>
</evidence>
<keyword evidence="2" id="KW-1185">Reference proteome</keyword>
<protein>
    <submittedName>
        <fullName evidence="1">Uncharacterized protein</fullName>
    </submittedName>
</protein>
<dbReference type="EMBL" id="WBKB01000009">
    <property type="protein sequence ID" value="KAB1641412.1"/>
    <property type="molecule type" value="Genomic_DNA"/>
</dbReference>
<comment type="caution">
    <text evidence="1">The sequence shown here is derived from an EMBL/GenBank/DDBJ whole genome shotgun (WGS) entry which is preliminary data.</text>
</comment>